<name>A0A0B7AQM2_9EUPU</name>
<proteinExistence type="predicted"/>
<gene>
    <name evidence="1" type="primary">ORF134045</name>
</gene>
<protein>
    <submittedName>
        <fullName evidence="1">Uncharacterized protein</fullName>
    </submittedName>
</protein>
<reference evidence="1" key="1">
    <citation type="submission" date="2014-12" db="EMBL/GenBank/DDBJ databases">
        <title>Insight into the proteome of Arion vulgaris.</title>
        <authorList>
            <person name="Aradska J."/>
            <person name="Bulat T."/>
            <person name="Smidak R."/>
            <person name="Sarate P."/>
            <person name="Gangsoo J."/>
            <person name="Sialana F."/>
            <person name="Bilban M."/>
            <person name="Lubec G."/>
        </authorList>
    </citation>
    <scope>NUCLEOTIDE SEQUENCE</scope>
    <source>
        <tissue evidence="1">Skin</tissue>
    </source>
</reference>
<feature type="non-terminal residue" evidence="1">
    <location>
        <position position="1"/>
    </location>
</feature>
<evidence type="ECO:0000313" key="1">
    <source>
        <dbReference type="EMBL" id="CEK82882.1"/>
    </source>
</evidence>
<organism evidence="1">
    <name type="scientific">Arion vulgaris</name>
    <dbReference type="NCBI Taxonomy" id="1028688"/>
    <lineage>
        <taxon>Eukaryota</taxon>
        <taxon>Metazoa</taxon>
        <taxon>Spiralia</taxon>
        <taxon>Lophotrochozoa</taxon>
        <taxon>Mollusca</taxon>
        <taxon>Gastropoda</taxon>
        <taxon>Heterobranchia</taxon>
        <taxon>Euthyneura</taxon>
        <taxon>Panpulmonata</taxon>
        <taxon>Eupulmonata</taxon>
        <taxon>Stylommatophora</taxon>
        <taxon>Helicina</taxon>
        <taxon>Arionoidea</taxon>
        <taxon>Arionidae</taxon>
        <taxon>Arion</taxon>
    </lineage>
</organism>
<accession>A0A0B7AQM2</accession>
<sequence length="50" mass="5835">LMNFAQAVAFQSVLLNFELPQVLLRAQLEEGLRFYHPSLMRLGTFDQMLH</sequence>
<dbReference type="EMBL" id="HACG01036017">
    <property type="protein sequence ID" value="CEK82882.1"/>
    <property type="molecule type" value="Transcribed_RNA"/>
</dbReference>
<dbReference type="AlphaFoldDB" id="A0A0B7AQM2"/>